<dbReference type="Proteomes" id="UP000814385">
    <property type="component" value="Unassembled WGS sequence"/>
</dbReference>
<reference evidence="2 3" key="1">
    <citation type="submission" date="2020-05" db="EMBL/GenBank/DDBJ databases">
        <title>Comparative genomic analysis of denitrifying bacteria from Halomonas genus.</title>
        <authorList>
            <person name="Wang L."/>
            <person name="Shao Z."/>
        </authorList>
    </citation>
    <scope>NUCLEOTIDE SEQUENCE [LARGE SCALE GENOMIC DNA]</scope>
    <source>
        <strain evidence="2 3">A4</strain>
    </source>
</reference>
<keyword evidence="3" id="KW-1185">Reference proteome</keyword>
<gene>
    <name evidence="2" type="ORF">HOP52_16210</name>
</gene>
<feature type="coiled-coil region" evidence="1">
    <location>
        <begin position="247"/>
        <end position="297"/>
    </location>
</feature>
<evidence type="ECO:0008006" key="4">
    <source>
        <dbReference type="Google" id="ProtNLM"/>
    </source>
</evidence>
<evidence type="ECO:0000313" key="2">
    <source>
        <dbReference type="EMBL" id="MCG6659303.1"/>
    </source>
</evidence>
<name>A0ABS9PC00_9GAMM</name>
<sequence>MPTPHSTTTAHQPKNVLGKALSSLMPKTRKSVDSISQAPLSLKERLAYRIELKEQLASTELEAGRVHERINQQCIKQRQVHDELAGLTARAESSSRGSYPGLEGQLKAAKAELSRLKERITTDKHHRQQLHGEIGALRQGIQQLSQGAALEEVREHQKALQAAEAEMVRFEALVRDAQAAPTLERTDDDALDALQQTREDLLADIATGEAKPEELAALDAEIQEILSDSDGHQASALSQERNNAQTLAGLKRRLSAVQARLEALKAQTPEVIEQLLIARAEAAAEEYLAHAQALQLSCRQLQGIAELLTSAVPGASKAQLLSGGWPLLMIPTLPLQALREANHTDAGRDIERQLLWPVDDNYSECARQSLVIRETEEVERMS</sequence>
<proteinExistence type="predicted"/>
<keyword evidence="1" id="KW-0175">Coiled coil</keyword>
<dbReference type="RefSeq" id="WP_238978448.1">
    <property type="nucleotide sequence ID" value="NZ_JABFUC010000014.1"/>
</dbReference>
<accession>A0ABS9PC00</accession>
<dbReference type="EMBL" id="JABFUC010000014">
    <property type="protein sequence ID" value="MCG6659303.1"/>
    <property type="molecule type" value="Genomic_DNA"/>
</dbReference>
<comment type="caution">
    <text evidence="2">The sequence shown here is derived from an EMBL/GenBank/DDBJ whole genome shotgun (WGS) entry which is preliminary data.</text>
</comment>
<evidence type="ECO:0000313" key="3">
    <source>
        <dbReference type="Proteomes" id="UP000814385"/>
    </source>
</evidence>
<organism evidence="2 3">
    <name type="scientific">Billgrantia campisalis</name>
    <dbReference type="NCBI Taxonomy" id="74661"/>
    <lineage>
        <taxon>Bacteria</taxon>
        <taxon>Pseudomonadati</taxon>
        <taxon>Pseudomonadota</taxon>
        <taxon>Gammaproteobacteria</taxon>
        <taxon>Oceanospirillales</taxon>
        <taxon>Halomonadaceae</taxon>
        <taxon>Billgrantia</taxon>
    </lineage>
</organism>
<protein>
    <recommendedName>
        <fullName evidence="4">Chromosome partition protein Smc</fullName>
    </recommendedName>
</protein>
<evidence type="ECO:0000256" key="1">
    <source>
        <dbReference type="SAM" id="Coils"/>
    </source>
</evidence>
<feature type="coiled-coil region" evidence="1">
    <location>
        <begin position="146"/>
        <end position="211"/>
    </location>
</feature>